<keyword evidence="1" id="KW-0238">DNA-binding</keyword>
<dbReference type="InterPro" id="IPR010998">
    <property type="entry name" value="Integrase_recombinase_N"/>
</dbReference>
<name>A0A7T4TAC8_9BURK</name>
<evidence type="ECO:0000313" key="4">
    <source>
        <dbReference type="EMBL" id="QQC65850.1"/>
    </source>
</evidence>
<dbReference type="InterPro" id="IPR053876">
    <property type="entry name" value="Phage_int_M"/>
</dbReference>
<dbReference type="EMBL" id="CP066076">
    <property type="protein sequence ID" value="QQC65850.1"/>
    <property type="molecule type" value="Genomic_DNA"/>
</dbReference>
<feature type="domain" description="Phage integrase central" evidence="3">
    <location>
        <begin position="13"/>
        <end position="82"/>
    </location>
</feature>
<evidence type="ECO:0000313" key="5">
    <source>
        <dbReference type="Proteomes" id="UP000595610"/>
    </source>
</evidence>
<dbReference type="Pfam" id="PF22022">
    <property type="entry name" value="Phage_int_M"/>
    <property type="match status" value="1"/>
</dbReference>
<proteinExistence type="predicted"/>
<dbReference type="SUPFAM" id="SSF56349">
    <property type="entry name" value="DNA breaking-rejoining enzymes"/>
    <property type="match status" value="1"/>
</dbReference>
<reference evidence="4 5" key="1">
    <citation type="submission" date="2020-12" db="EMBL/GenBank/DDBJ databases">
        <title>FDA dAtabase for Regulatory Grade micrObial Sequences (FDA-ARGOS): Supporting development and validation of Infectious Disease Dx tests.</title>
        <authorList>
            <person name="Nelson B."/>
            <person name="Plummer A."/>
            <person name="Tallon L."/>
            <person name="Sadzewicz L."/>
            <person name="Zhao X."/>
            <person name="Boylan J."/>
            <person name="Ott S."/>
            <person name="Bowen H."/>
            <person name="Vavikolanu K."/>
            <person name="Mehta A."/>
            <person name="Aluvathingal J."/>
            <person name="Nadendla S."/>
            <person name="Myers T."/>
            <person name="Yan Y."/>
            <person name="Sichtig H."/>
        </authorList>
    </citation>
    <scope>NUCLEOTIDE SEQUENCE [LARGE SCALE GENOMIC DNA]</scope>
    <source>
        <strain evidence="4 5">FDAARGOS_1049</strain>
    </source>
</reference>
<sequence>MPVKGADSTIRSRKYYDAHIAKKIGSVACADLTTKHVADMLEDLIDSGKAPWARNLRSRMLAVCKRGAALGWMSSNPAANTEQEEITVTRRRLRGIEEFNTIFEKAPQVNDWLQNAMLLALVSGQDRSTCARWERASVKDGIATAFRKKTKVYIDIPTALRMDAIGMSLADVIARCKSTGVVSKYLIHHVRNQGGAKSGQPVKIDSLTRAFAEARTLAGITGDDAPSFHELRSLAKRLYEKQGGVDTKALLGHMTETAADLYANSRGIEPIRVKISA</sequence>
<dbReference type="InterPro" id="IPR011010">
    <property type="entry name" value="DNA_brk_join_enz"/>
</dbReference>
<accession>A0A7T4TAC8</accession>
<organism evidence="4 5">
    <name type="scientific">Paraburkholderia ginsengisoli</name>
    <dbReference type="NCBI Taxonomy" id="311231"/>
    <lineage>
        <taxon>Bacteria</taxon>
        <taxon>Pseudomonadati</taxon>
        <taxon>Pseudomonadota</taxon>
        <taxon>Betaproteobacteria</taxon>
        <taxon>Burkholderiales</taxon>
        <taxon>Burkholderiaceae</taxon>
        <taxon>Paraburkholderia</taxon>
    </lineage>
</organism>
<dbReference type="Gene3D" id="1.10.443.10">
    <property type="entry name" value="Intergrase catalytic core"/>
    <property type="match status" value="1"/>
</dbReference>
<evidence type="ECO:0000256" key="2">
    <source>
        <dbReference type="ARBA" id="ARBA00023172"/>
    </source>
</evidence>
<dbReference type="GO" id="GO:0006310">
    <property type="term" value="P:DNA recombination"/>
    <property type="evidence" value="ECO:0007669"/>
    <property type="project" value="UniProtKB-KW"/>
</dbReference>
<gene>
    <name evidence="4" type="ORF">I6I06_23915</name>
</gene>
<dbReference type="KEGG" id="pgis:I6I06_23915"/>
<dbReference type="GO" id="GO:0003677">
    <property type="term" value="F:DNA binding"/>
    <property type="evidence" value="ECO:0007669"/>
    <property type="project" value="UniProtKB-KW"/>
</dbReference>
<dbReference type="Proteomes" id="UP000595610">
    <property type="component" value="Chromosome 2"/>
</dbReference>
<keyword evidence="2" id="KW-0233">DNA recombination</keyword>
<dbReference type="RefSeq" id="WP_052400449.1">
    <property type="nucleotide sequence ID" value="NZ_CP066076.1"/>
</dbReference>
<dbReference type="GO" id="GO:0015074">
    <property type="term" value="P:DNA integration"/>
    <property type="evidence" value="ECO:0007669"/>
    <property type="project" value="InterPro"/>
</dbReference>
<protein>
    <recommendedName>
        <fullName evidence="3">Phage integrase central domain-containing protein</fullName>
    </recommendedName>
</protein>
<evidence type="ECO:0000259" key="3">
    <source>
        <dbReference type="Pfam" id="PF22022"/>
    </source>
</evidence>
<keyword evidence="5" id="KW-1185">Reference proteome</keyword>
<evidence type="ECO:0000256" key="1">
    <source>
        <dbReference type="ARBA" id="ARBA00023125"/>
    </source>
</evidence>
<dbReference type="AlphaFoldDB" id="A0A7T4TAC8"/>
<dbReference type="Gene3D" id="1.10.150.130">
    <property type="match status" value="1"/>
</dbReference>
<dbReference type="InterPro" id="IPR013762">
    <property type="entry name" value="Integrase-like_cat_sf"/>
</dbReference>